<name>A0A517P1U7_9BACT</name>
<feature type="transmembrane region" description="Helical" evidence="1">
    <location>
        <begin position="36"/>
        <end position="54"/>
    </location>
</feature>
<dbReference type="Pfam" id="PF07697">
    <property type="entry name" value="7TMR-HDED"/>
    <property type="match status" value="1"/>
</dbReference>
<keyword evidence="1" id="KW-1133">Transmembrane helix</keyword>
<dbReference type="InterPro" id="IPR011621">
    <property type="entry name" value="Metal-dep_PHydrolase_7TM_intra"/>
</dbReference>
<dbReference type="InterPro" id="IPR003607">
    <property type="entry name" value="HD/PDEase_dom"/>
</dbReference>
<dbReference type="OrthoDB" id="9806952at2"/>
<dbReference type="PANTHER" id="PTHR36442">
    <property type="entry name" value="CYCLIC-DI-AMP PHOSPHODIESTERASE PGPH"/>
    <property type="match status" value="1"/>
</dbReference>
<evidence type="ECO:0000313" key="4">
    <source>
        <dbReference type="Proteomes" id="UP000319817"/>
    </source>
</evidence>
<dbReference type="EMBL" id="CP036526">
    <property type="protein sequence ID" value="QDT13338.1"/>
    <property type="molecule type" value="Genomic_DNA"/>
</dbReference>
<organism evidence="3 4">
    <name type="scientific">Stieleria marina</name>
    <dbReference type="NCBI Taxonomy" id="1930275"/>
    <lineage>
        <taxon>Bacteria</taxon>
        <taxon>Pseudomonadati</taxon>
        <taxon>Planctomycetota</taxon>
        <taxon>Planctomycetia</taxon>
        <taxon>Pirellulales</taxon>
        <taxon>Pirellulaceae</taxon>
        <taxon>Stieleria</taxon>
    </lineage>
</organism>
<protein>
    <submittedName>
        <fullName evidence="3">HD domain protein</fullName>
    </submittedName>
</protein>
<evidence type="ECO:0000256" key="1">
    <source>
        <dbReference type="SAM" id="Phobius"/>
    </source>
</evidence>
<dbReference type="NCBIfam" id="TIGR00277">
    <property type="entry name" value="HDIG"/>
    <property type="match status" value="1"/>
</dbReference>
<gene>
    <name evidence="3" type="ORF">K239x_53560</name>
</gene>
<dbReference type="InterPro" id="IPR006675">
    <property type="entry name" value="HDIG_dom"/>
</dbReference>
<sequence>MSGASKKRTSQERIESLGIPKPRFVQWWQRSDKADWAIRVSMAVAAALALLILCQTWKPPFAYRTSEIPARDIITRVDFSQEDTAATEAARLQKRREVPARYRNRPKPLTQLRSALKSQLVLVIGAESYDTLQKSEEEFAAFSKFNEASKAARAVEKAKNADETPDLTPERRFELLKNVLANDKELKKVDAAVGFLFQNEFEHGLLKALQHEPQQGSQQQIAVFESGQSGDVQFVQVDEVQIGLVESRVDPNLAEPFRVQFDGDSSSPEDVRTVARIIADWIVRELPAYETLQYDDEESEMARIEAAAAIKPIMKNYYAGTTKLASAGKILDQEQIALLRLEREALAKKMRISDQLARIIAYAGMIAAIYLLCGSYIYFVDNRQIVLDRWQLGKLLALWVLTISLAYLAARDEWRSELIPLVLAAITSAVVYGRQLAMLLAATSCICLALLLGSGIAEVVATASACITSILFLDRIRSRTHLLYVGAVAAAVTIATVVGVGIVTETSLSAVKVGAEAELEPIYQGPIFHDVLASLISKATWAGICIIGSALAMTGLLPLVERAFGVQTDLSLLELGDASHPLLRRLAQRAPGTYNHSINVASIGEAAADAIGANGLLVRVGAYFHDIGKMFKPEYFIENQSSGVNQHDTLQPAMSTLVIIAHVKDGADLARSHHLPEPIIDFILQHHGTTLVEYFYREAARRSEEDPNGEAVSDKDFRYPGPKPQTLEAAVMMLADTVESASRTLVDPTPSRIQGLVDSIAQKKMGDGQFDECGLTFRQLDRVRRSLVKSLTAIYHARIKYPGPQNP</sequence>
<dbReference type="SUPFAM" id="SSF109604">
    <property type="entry name" value="HD-domain/PDEase-like"/>
    <property type="match status" value="1"/>
</dbReference>
<keyword evidence="1" id="KW-0472">Membrane</keyword>
<keyword evidence="4" id="KW-1185">Reference proteome</keyword>
<dbReference type="Gene3D" id="1.10.3210.10">
    <property type="entry name" value="Hypothetical protein af1432"/>
    <property type="match status" value="1"/>
</dbReference>
<dbReference type="Proteomes" id="UP000319817">
    <property type="component" value="Chromosome"/>
</dbReference>
<feature type="transmembrane region" description="Helical" evidence="1">
    <location>
        <begin position="448"/>
        <end position="473"/>
    </location>
</feature>
<dbReference type="InterPro" id="IPR006674">
    <property type="entry name" value="HD_domain"/>
</dbReference>
<accession>A0A517P1U7</accession>
<evidence type="ECO:0000313" key="3">
    <source>
        <dbReference type="EMBL" id="QDT13338.1"/>
    </source>
</evidence>
<feature type="domain" description="HD/PDEase" evidence="2">
    <location>
        <begin position="589"/>
        <end position="750"/>
    </location>
</feature>
<dbReference type="Pfam" id="PF01966">
    <property type="entry name" value="HD"/>
    <property type="match status" value="1"/>
</dbReference>
<proteinExistence type="predicted"/>
<feature type="transmembrane region" description="Helical" evidence="1">
    <location>
        <begin position="391"/>
        <end position="409"/>
    </location>
</feature>
<dbReference type="RefSeq" id="WP_145421085.1">
    <property type="nucleotide sequence ID" value="NZ_CP036526.1"/>
</dbReference>
<feature type="transmembrane region" description="Helical" evidence="1">
    <location>
        <begin position="539"/>
        <end position="560"/>
    </location>
</feature>
<feature type="transmembrane region" description="Helical" evidence="1">
    <location>
        <begin position="359"/>
        <end position="379"/>
    </location>
</feature>
<dbReference type="CDD" id="cd00077">
    <property type="entry name" value="HDc"/>
    <property type="match status" value="1"/>
</dbReference>
<reference evidence="3 4" key="1">
    <citation type="submission" date="2019-02" db="EMBL/GenBank/DDBJ databases">
        <title>Deep-cultivation of Planctomycetes and their phenomic and genomic characterization uncovers novel biology.</title>
        <authorList>
            <person name="Wiegand S."/>
            <person name="Jogler M."/>
            <person name="Boedeker C."/>
            <person name="Pinto D."/>
            <person name="Vollmers J."/>
            <person name="Rivas-Marin E."/>
            <person name="Kohn T."/>
            <person name="Peeters S.H."/>
            <person name="Heuer A."/>
            <person name="Rast P."/>
            <person name="Oberbeckmann S."/>
            <person name="Bunk B."/>
            <person name="Jeske O."/>
            <person name="Meyerdierks A."/>
            <person name="Storesund J.E."/>
            <person name="Kallscheuer N."/>
            <person name="Luecker S."/>
            <person name="Lage O.M."/>
            <person name="Pohl T."/>
            <person name="Merkel B.J."/>
            <person name="Hornburger P."/>
            <person name="Mueller R.-W."/>
            <person name="Bruemmer F."/>
            <person name="Labrenz M."/>
            <person name="Spormann A.M."/>
            <person name="Op den Camp H."/>
            <person name="Overmann J."/>
            <person name="Amann R."/>
            <person name="Jetten M.S.M."/>
            <person name="Mascher T."/>
            <person name="Medema M.H."/>
            <person name="Devos D.P."/>
            <person name="Kaster A.-K."/>
            <person name="Ovreas L."/>
            <person name="Rohde M."/>
            <person name="Galperin M.Y."/>
            <person name="Jogler C."/>
        </authorList>
    </citation>
    <scope>NUCLEOTIDE SEQUENCE [LARGE SCALE GENOMIC DNA]</scope>
    <source>
        <strain evidence="3 4">K23_9</strain>
    </source>
</reference>
<keyword evidence="1" id="KW-0812">Transmembrane</keyword>
<dbReference type="PANTHER" id="PTHR36442:SF1">
    <property type="entry name" value="CYCLIC-DI-AMP PHOSPHODIESTERASE PGPH"/>
    <property type="match status" value="1"/>
</dbReference>
<dbReference type="AlphaFoldDB" id="A0A517P1U7"/>
<dbReference type="InterPro" id="IPR011624">
    <property type="entry name" value="Metal-dep_PHydrolase_7TM_extra"/>
</dbReference>
<dbReference type="Pfam" id="PF07698">
    <property type="entry name" value="7TM-7TMR_HD"/>
    <property type="match status" value="1"/>
</dbReference>
<dbReference type="InterPro" id="IPR052722">
    <property type="entry name" value="PgpH_phosphodiesterase"/>
</dbReference>
<evidence type="ECO:0000259" key="2">
    <source>
        <dbReference type="SMART" id="SM00471"/>
    </source>
</evidence>
<feature type="transmembrane region" description="Helical" evidence="1">
    <location>
        <begin position="482"/>
        <end position="503"/>
    </location>
</feature>
<dbReference type="SMART" id="SM00471">
    <property type="entry name" value="HDc"/>
    <property type="match status" value="1"/>
</dbReference>